<dbReference type="SUPFAM" id="SSF48498">
    <property type="entry name" value="Tetracyclin repressor-like, C-terminal domain"/>
    <property type="match status" value="1"/>
</dbReference>
<keyword evidence="3" id="KW-0804">Transcription</keyword>
<dbReference type="PANTHER" id="PTHR30055">
    <property type="entry name" value="HTH-TYPE TRANSCRIPTIONAL REGULATOR RUTR"/>
    <property type="match status" value="1"/>
</dbReference>
<dbReference type="Pfam" id="PF00440">
    <property type="entry name" value="TetR_N"/>
    <property type="match status" value="1"/>
</dbReference>
<protein>
    <submittedName>
        <fullName evidence="7">Regulatory protein TetR</fullName>
    </submittedName>
</protein>
<feature type="domain" description="HTH tetR-type" evidence="6">
    <location>
        <begin position="28"/>
        <end position="87"/>
    </location>
</feature>
<feature type="compositionally biased region" description="Basic and acidic residues" evidence="5">
    <location>
        <begin position="233"/>
        <end position="243"/>
    </location>
</feature>
<dbReference type="SUPFAM" id="SSF46689">
    <property type="entry name" value="Homeodomain-like"/>
    <property type="match status" value="1"/>
</dbReference>
<dbReference type="Pfam" id="PF21597">
    <property type="entry name" value="TetR_C_43"/>
    <property type="match status" value="1"/>
</dbReference>
<dbReference type="Gene3D" id="1.10.357.10">
    <property type="entry name" value="Tetracycline Repressor, domain 2"/>
    <property type="match status" value="1"/>
</dbReference>
<dbReference type="PROSITE" id="PS50977">
    <property type="entry name" value="HTH_TETR_2"/>
    <property type="match status" value="1"/>
</dbReference>
<evidence type="ECO:0000256" key="4">
    <source>
        <dbReference type="PROSITE-ProRule" id="PRU00335"/>
    </source>
</evidence>
<dbReference type="InterPro" id="IPR049445">
    <property type="entry name" value="TetR_SbtR-like_C"/>
</dbReference>
<dbReference type="InterPro" id="IPR009057">
    <property type="entry name" value="Homeodomain-like_sf"/>
</dbReference>
<dbReference type="HOGENOM" id="CLU_069356_17_0_0"/>
<accession>D1CIV0</accession>
<dbReference type="RefSeq" id="WP_012876701.1">
    <property type="nucleotide sequence ID" value="NC_013526.1"/>
</dbReference>
<evidence type="ECO:0000313" key="8">
    <source>
        <dbReference type="Proteomes" id="UP000000323"/>
    </source>
</evidence>
<feature type="region of interest" description="Disordered" evidence="5">
    <location>
        <begin position="223"/>
        <end position="243"/>
    </location>
</feature>
<evidence type="ECO:0000256" key="1">
    <source>
        <dbReference type="ARBA" id="ARBA00023015"/>
    </source>
</evidence>
<dbReference type="InterPro" id="IPR050109">
    <property type="entry name" value="HTH-type_TetR-like_transc_reg"/>
</dbReference>
<dbReference type="PANTHER" id="PTHR30055:SF234">
    <property type="entry name" value="HTH-TYPE TRANSCRIPTIONAL REGULATOR BETI"/>
    <property type="match status" value="1"/>
</dbReference>
<name>D1CIV0_THET1</name>
<proteinExistence type="predicted"/>
<dbReference type="GO" id="GO:0003700">
    <property type="term" value="F:DNA-binding transcription factor activity"/>
    <property type="evidence" value="ECO:0007669"/>
    <property type="project" value="TreeGrafter"/>
</dbReference>
<keyword evidence="1" id="KW-0805">Transcription regulation</keyword>
<dbReference type="EMBL" id="CP001826">
    <property type="protein sequence ID" value="ACZ43670.1"/>
    <property type="molecule type" value="Genomic_DNA"/>
</dbReference>
<dbReference type="PRINTS" id="PR00455">
    <property type="entry name" value="HTHTETR"/>
</dbReference>
<sequence length="243" mass="27106">MSGESHRGHRAEPAGTWERARRLRADARRNLERILDAAREVFAELGPYAPLDEVVRRAGVGAGTLYRRFPDRQSLLRAVAMDTWARLIDEADRALAEEVNAFDALSRYMHRAVDLRVGAVMPSLMGAMPMDGEMQSAASRSAEAAQQLLTAAWEEGSLRRDVTFGDIGLLLIRMSRPMPSPFPRELDNALAHRHLELCIEGLRAINANRPLAGPTMTLEDLRSLPSDASRTSPEIEHPHRQQQ</sequence>
<dbReference type="GO" id="GO:0000976">
    <property type="term" value="F:transcription cis-regulatory region binding"/>
    <property type="evidence" value="ECO:0007669"/>
    <property type="project" value="TreeGrafter"/>
</dbReference>
<feature type="DNA-binding region" description="H-T-H motif" evidence="4">
    <location>
        <begin position="50"/>
        <end position="69"/>
    </location>
</feature>
<keyword evidence="8" id="KW-1185">Reference proteome</keyword>
<organism evidence="7 8">
    <name type="scientific">Thermobaculum terrenum (strain ATCC BAA-798 / CCMEE 7001 / YNP1)</name>
    <dbReference type="NCBI Taxonomy" id="525904"/>
    <lineage>
        <taxon>Bacteria</taxon>
        <taxon>Bacillati</taxon>
        <taxon>Chloroflexota</taxon>
        <taxon>Chloroflexia</taxon>
        <taxon>Candidatus Thermobaculales</taxon>
        <taxon>Candidatus Thermobaculaceae</taxon>
        <taxon>Thermobaculum</taxon>
    </lineage>
</organism>
<evidence type="ECO:0000313" key="7">
    <source>
        <dbReference type="EMBL" id="ACZ43670.1"/>
    </source>
</evidence>
<keyword evidence="2 4" id="KW-0238">DNA-binding</keyword>
<evidence type="ECO:0000256" key="3">
    <source>
        <dbReference type="ARBA" id="ARBA00023163"/>
    </source>
</evidence>
<evidence type="ECO:0000256" key="2">
    <source>
        <dbReference type="ARBA" id="ARBA00023125"/>
    </source>
</evidence>
<dbReference type="KEGG" id="ttr:Tter_2786"/>
<dbReference type="eggNOG" id="COG1309">
    <property type="taxonomic scope" value="Bacteria"/>
</dbReference>
<dbReference type="Proteomes" id="UP000000323">
    <property type="component" value="Chromosome 2"/>
</dbReference>
<dbReference type="InterPro" id="IPR036271">
    <property type="entry name" value="Tet_transcr_reg_TetR-rel_C_sf"/>
</dbReference>
<evidence type="ECO:0000256" key="5">
    <source>
        <dbReference type="SAM" id="MobiDB-lite"/>
    </source>
</evidence>
<dbReference type="InterPro" id="IPR001647">
    <property type="entry name" value="HTH_TetR"/>
</dbReference>
<dbReference type="STRING" id="525904.Tter_2786"/>
<gene>
    <name evidence="7" type="ordered locus">Tter_2786</name>
</gene>
<reference evidence="8" key="1">
    <citation type="journal article" date="2010" name="Stand. Genomic Sci.">
        <title>Complete genome sequence of 'Thermobaculum terrenum' type strain (YNP1).</title>
        <authorList>
            <person name="Kiss H."/>
            <person name="Cleland D."/>
            <person name="Lapidus A."/>
            <person name="Lucas S."/>
            <person name="Glavina Del Rio T."/>
            <person name="Nolan M."/>
            <person name="Tice H."/>
            <person name="Han C."/>
            <person name="Goodwin L."/>
            <person name="Pitluck S."/>
            <person name="Liolios K."/>
            <person name="Ivanova N."/>
            <person name="Mavromatis K."/>
            <person name="Ovchinnikova G."/>
            <person name="Pati A."/>
            <person name="Chen A."/>
            <person name="Palaniappan K."/>
            <person name="Land M."/>
            <person name="Hauser L."/>
            <person name="Chang Y."/>
            <person name="Jeffries C."/>
            <person name="Lu M."/>
            <person name="Brettin T."/>
            <person name="Detter J."/>
            <person name="Goker M."/>
            <person name="Tindall B."/>
            <person name="Beck B."/>
            <person name="McDermott T."/>
            <person name="Woyke T."/>
            <person name="Bristow J."/>
            <person name="Eisen J."/>
            <person name="Markowitz V."/>
            <person name="Hugenholtz P."/>
            <person name="Kyrpides N."/>
            <person name="Klenk H."/>
            <person name="Cheng J."/>
        </authorList>
    </citation>
    <scope>NUCLEOTIDE SEQUENCE [LARGE SCALE GENOMIC DNA]</scope>
    <source>
        <strain evidence="8">ATCC BAA-798 / YNP1</strain>
    </source>
</reference>
<evidence type="ECO:0000259" key="6">
    <source>
        <dbReference type="PROSITE" id="PS50977"/>
    </source>
</evidence>
<dbReference type="AlphaFoldDB" id="D1CIV0"/>